<comment type="caution">
    <text evidence="3">The sequence shown here is derived from an EMBL/GenBank/DDBJ whole genome shotgun (WGS) entry which is preliminary data.</text>
</comment>
<evidence type="ECO:0000313" key="4">
    <source>
        <dbReference type="Proteomes" id="UP000537141"/>
    </source>
</evidence>
<keyword evidence="1" id="KW-0472">Membrane</keyword>
<keyword evidence="1" id="KW-1133">Transmembrane helix</keyword>
<name>A0A7X0NHT1_9GAMM</name>
<feature type="domain" description="HTH cro/C1-type" evidence="2">
    <location>
        <begin position="10"/>
        <end position="63"/>
    </location>
</feature>
<reference evidence="3 4" key="1">
    <citation type="submission" date="2020-08" db="EMBL/GenBank/DDBJ databases">
        <title>Genomic Encyclopedia of Type Strains, Phase IV (KMG-IV): sequencing the most valuable type-strain genomes for metagenomic binning, comparative biology and taxonomic classification.</title>
        <authorList>
            <person name="Goeker M."/>
        </authorList>
    </citation>
    <scope>NUCLEOTIDE SEQUENCE [LARGE SCALE GENOMIC DNA]</scope>
    <source>
        <strain evidence="3 4">DSM 26287</strain>
    </source>
</reference>
<gene>
    <name evidence="3" type="ORF">HNQ55_002214</name>
</gene>
<dbReference type="SMART" id="SM00530">
    <property type="entry name" value="HTH_XRE"/>
    <property type="match status" value="1"/>
</dbReference>
<keyword evidence="4" id="KW-1185">Reference proteome</keyword>
<dbReference type="SUPFAM" id="SSF47413">
    <property type="entry name" value="lambda repressor-like DNA-binding domains"/>
    <property type="match status" value="1"/>
</dbReference>
<dbReference type="PROSITE" id="PS50943">
    <property type="entry name" value="HTH_CROC1"/>
    <property type="match status" value="1"/>
</dbReference>
<proteinExistence type="predicted"/>
<keyword evidence="1" id="KW-0812">Transmembrane</keyword>
<dbReference type="CDD" id="cd00093">
    <property type="entry name" value="HTH_XRE"/>
    <property type="match status" value="1"/>
</dbReference>
<evidence type="ECO:0000256" key="1">
    <source>
        <dbReference type="SAM" id="Phobius"/>
    </source>
</evidence>
<dbReference type="AlphaFoldDB" id="A0A7X0NHT1"/>
<sequence length="199" mass="21922">MEMIINAEKVIAERKIRAWSQQHLADASAVSLRTIQRVENNSSGSLETIKALASCFELDVDMLFEPKIEAINKNQKLKARVKPKLLALFSFTLVLLSSVIFIVPTSMASNITINAGSIKTNTNEGYSIYTDNVVIFLPKGMPHKVLIDSNWEANSSSSSIGGIKIYFEHSVISIDQASITTTESGTKITTEYAKFSKSE</sequence>
<dbReference type="GO" id="GO:0003677">
    <property type="term" value="F:DNA binding"/>
    <property type="evidence" value="ECO:0007669"/>
    <property type="project" value="InterPro"/>
</dbReference>
<dbReference type="InterPro" id="IPR010982">
    <property type="entry name" value="Lambda_DNA-bd_dom_sf"/>
</dbReference>
<evidence type="ECO:0000313" key="3">
    <source>
        <dbReference type="EMBL" id="MBB6543693.1"/>
    </source>
</evidence>
<evidence type="ECO:0000259" key="2">
    <source>
        <dbReference type="PROSITE" id="PS50943"/>
    </source>
</evidence>
<dbReference type="Gene3D" id="1.10.260.40">
    <property type="entry name" value="lambda repressor-like DNA-binding domains"/>
    <property type="match status" value="1"/>
</dbReference>
<dbReference type="InterPro" id="IPR001387">
    <property type="entry name" value="Cro/C1-type_HTH"/>
</dbReference>
<feature type="transmembrane region" description="Helical" evidence="1">
    <location>
        <begin position="85"/>
        <end position="103"/>
    </location>
</feature>
<organism evidence="3 4">
    <name type="scientific">Thalassotalea piscium</name>
    <dbReference type="NCBI Taxonomy" id="1230533"/>
    <lineage>
        <taxon>Bacteria</taxon>
        <taxon>Pseudomonadati</taxon>
        <taxon>Pseudomonadota</taxon>
        <taxon>Gammaproteobacteria</taxon>
        <taxon>Alteromonadales</taxon>
        <taxon>Colwelliaceae</taxon>
        <taxon>Thalassotalea</taxon>
    </lineage>
</organism>
<accession>A0A7X0NHT1</accession>
<protein>
    <submittedName>
        <fullName evidence="3">Transcriptional regulator with XRE-family HTH domain</fullName>
    </submittedName>
</protein>
<dbReference type="EMBL" id="JACHHU010000018">
    <property type="protein sequence ID" value="MBB6543693.1"/>
    <property type="molecule type" value="Genomic_DNA"/>
</dbReference>
<dbReference type="RefSeq" id="WP_184424474.1">
    <property type="nucleotide sequence ID" value="NZ_AP027362.1"/>
</dbReference>
<dbReference type="Proteomes" id="UP000537141">
    <property type="component" value="Unassembled WGS sequence"/>
</dbReference>